<accession>A0A4Z0V5X3</accession>
<organism evidence="2 3">
    <name type="scientific">Duncaniella freteri</name>
    <dbReference type="NCBI Taxonomy" id="2530391"/>
    <lineage>
        <taxon>Bacteria</taxon>
        <taxon>Pseudomonadati</taxon>
        <taxon>Bacteroidota</taxon>
        <taxon>Bacteroidia</taxon>
        <taxon>Bacteroidales</taxon>
        <taxon>Muribaculaceae</taxon>
        <taxon>Duncaniella</taxon>
    </lineage>
</organism>
<comment type="caution">
    <text evidence="2">The sequence shown here is derived from an EMBL/GenBank/DDBJ whole genome shotgun (WGS) entry which is preliminary data.</text>
</comment>
<evidence type="ECO:0000313" key="2">
    <source>
        <dbReference type="EMBL" id="TGG37146.1"/>
    </source>
</evidence>
<keyword evidence="3" id="KW-1185">Reference proteome</keyword>
<dbReference type="RefSeq" id="WP_135472807.1">
    <property type="nucleotide sequence ID" value="NZ_SJSA01000002.1"/>
</dbReference>
<name>A0A4Z0V5X3_9BACT</name>
<protein>
    <submittedName>
        <fullName evidence="2">Uncharacterized protein</fullName>
    </submittedName>
</protein>
<dbReference type="GeneID" id="82151143"/>
<evidence type="ECO:0000256" key="1">
    <source>
        <dbReference type="SAM" id="MobiDB-lite"/>
    </source>
</evidence>
<dbReference type="EMBL" id="SJSA01000002">
    <property type="protein sequence ID" value="TGG37146.1"/>
    <property type="molecule type" value="Genomic_DNA"/>
</dbReference>
<evidence type="ECO:0000313" key="3">
    <source>
        <dbReference type="Proteomes" id="UP000297635"/>
    </source>
</evidence>
<proteinExistence type="predicted"/>
<dbReference type="AlphaFoldDB" id="A0A4Z0V5X3"/>
<gene>
    <name evidence="2" type="ORF">EZ315_15255</name>
</gene>
<sequence length="162" mass="17457">MQCCHPSLKSRHRAAETATENARNAATATNAERELTEQSRQRLEAVPDRAEQVAAPIPDGLRVISPGVVTLGNDVPQYIRARVLPAGALQNVIFQAFGGAAGVEPDGRVLPFRPGVAQVHVIPTLGTRFYQTVELRVVAPSLRLRRPPGALRLDSAGNIRLT</sequence>
<dbReference type="Proteomes" id="UP000297635">
    <property type="component" value="Unassembled WGS sequence"/>
</dbReference>
<reference evidence="2 3" key="1">
    <citation type="submission" date="2019-02" db="EMBL/GenBank/DDBJ databases">
        <title>Isolation and identification of novel species under the genus Muribaculum.</title>
        <authorList>
            <person name="Miyake S."/>
            <person name="Ding Y."/>
            <person name="Low A."/>
            <person name="Soh M."/>
            <person name="Seedorf H."/>
        </authorList>
    </citation>
    <scope>NUCLEOTIDE SEQUENCE [LARGE SCALE GENOMIC DNA]</scope>
    <source>
        <strain evidence="2 3">TLL-A3</strain>
    </source>
</reference>
<feature type="region of interest" description="Disordered" evidence="1">
    <location>
        <begin position="1"/>
        <end position="35"/>
    </location>
</feature>
<feature type="compositionally biased region" description="Low complexity" evidence="1">
    <location>
        <begin position="16"/>
        <end position="30"/>
    </location>
</feature>